<comment type="function">
    <text evidence="5">Responsible for synthesis of pseudouridine from uracil.</text>
</comment>
<dbReference type="EC" id="5.4.99.-" evidence="5"/>
<dbReference type="AlphaFoldDB" id="A0A1F6P7Y5"/>
<dbReference type="Proteomes" id="UP000176634">
    <property type="component" value="Unassembled WGS sequence"/>
</dbReference>
<keyword evidence="4" id="KW-0694">RNA-binding</keyword>
<dbReference type="GO" id="GO:0120159">
    <property type="term" value="F:rRNA pseudouridine synthase activity"/>
    <property type="evidence" value="ECO:0007669"/>
    <property type="project" value="UniProtKB-ARBA"/>
</dbReference>
<gene>
    <name evidence="7" type="ORF">A2563_04870</name>
</gene>
<evidence type="ECO:0000256" key="2">
    <source>
        <dbReference type="ARBA" id="ARBA00023235"/>
    </source>
</evidence>
<dbReference type="SMART" id="SM00363">
    <property type="entry name" value="S4"/>
    <property type="match status" value="1"/>
</dbReference>
<evidence type="ECO:0000256" key="4">
    <source>
        <dbReference type="PROSITE-ProRule" id="PRU00182"/>
    </source>
</evidence>
<reference evidence="7 8" key="1">
    <citation type="journal article" date="2016" name="Nat. Commun.">
        <title>Thousands of microbial genomes shed light on interconnected biogeochemical processes in an aquifer system.</title>
        <authorList>
            <person name="Anantharaman K."/>
            <person name="Brown C.T."/>
            <person name="Hug L.A."/>
            <person name="Sharon I."/>
            <person name="Castelle C.J."/>
            <person name="Probst A.J."/>
            <person name="Thomas B.C."/>
            <person name="Singh A."/>
            <person name="Wilkins M.J."/>
            <person name="Karaoz U."/>
            <person name="Brodie E.L."/>
            <person name="Williams K.H."/>
            <person name="Hubbard S.S."/>
            <person name="Banfield J.F."/>
        </authorList>
    </citation>
    <scope>NUCLEOTIDE SEQUENCE [LARGE SCALE GENOMIC DNA]</scope>
</reference>
<dbReference type="CDD" id="cd02869">
    <property type="entry name" value="PseudoU_synth_RluA_like"/>
    <property type="match status" value="1"/>
</dbReference>
<dbReference type="Pfam" id="PF01479">
    <property type="entry name" value="S4"/>
    <property type="match status" value="1"/>
</dbReference>
<dbReference type="Gene3D" id="3.30.2350.10">
    <property type="entry name" value="Pseudouridine synthase"/>
    <property type="match status" value="1"/>
</dbReference>
<dbReference type="EMBL" id="MFRA01000006">
    <property type="protein sequence ID" value="OGH92289.1"/>
    <property type="molecule type" value="Genomic_DNA"/>
</dbReference>
<evidence type="ECO:0000256" key="3">
    <source>
        <dbReference type="PIRSR" id="PIRSR606225-1"/>
    </source>
</evidence>
<dbReference type="STRING" id="1798705.A2563_04870"/>
<sequence>MKIPGKTKITEKQAGQRLDVFLSEKLKISRSQAQKMIDQELFSINKKLTTKAAQRLDIGDVVSYKVPATETQTEDKPTATHKSTKALEPAAKIEIIADTPDYIVVNKPTGILAHPTMAGETNTLADFITKKYPKIKKVGEDPDRPGIVHRLDKEASGLMVIAKTQKMFVHLKEQFKNRTVEKEYTALVHGKVAREWGEVNFRIGRSKTSARMAALPENQTTEGKEAKTEFIIAKEFVNFTLLKIKIHTGRMHQIRVHFLAYDHPLVGDPLYFQKKQKRVWDKKLGRLFLHSTTLGFTDLKGEKQTFTLPLPKELETFLKLLR</sequence>
<dbReference type="Pfam" id="PF00849">
    <property type="entry name" value="PseudoU_synth_2"/>
    <property type="match status" value="1"/>
</dbReference>
<dbReference type="GO" id="GO:0000455">
    <property type="term" value="P:enzyme-directed rRNA pseudouridine synthesis"/>
    <property type="evidence" value="ECO:0007669"/>
    <property type="project" value="TreeGrafter"/>
</dbReference>
<evidence type="ECO:0000259" key="6">
    <source>
        <dbReference type="SMART" id="SM00363"/>
    </source>
</evidence>
<evidence type="ECO:0000313" key="8">
    <source>
        <dbReference type="Proteomes" id="UP000176634"/>
    </source>
</evidence>
<dbReference type="PANTHER" id="PTHR21600:SF44">
    <property type="entry name" value="RIBOSOMAL LARGE SUBUNIT PSEUDOURIDINE SYNTHASE D"/>
    <property type="match status" value="1"/>
</dbReference>
<dbReference type="InterPro" id="IPR050188">
    <property type="entry name" value="RluA_PseudoU_synthase"/>
</dbReference>
<dbReference type="InterPro" id="IPR006145">
    <property type="entry name" value="PsdUridine_synth_RsuA/RluA"/>
</dbReference>
<dbReference type="PANTHER" id="PTHR21600">
    <property type="entry name" value="MITOCHONDRIAL RNA PSEUDOURIDINE SYNTHASE"/>
    <property type="match status" value="1"/>
</dbReference>
<dbReference type="InterPro" id="IPR036986">
    <property type="entry name" value="S4_RNA-bd_sf"/>
</dbReference>
<comment type="caution">
    <text evidence="7">The sequence shown here is derived from an EMBL/GenBank/DDBJ whole genome shotgun (WGS) entry which is preliminary data.</text>
</comment>
<name>A0A1F6P7Y5_9BACT</name>
<dbReference type="SUPFAM" id="SSF55120">
    <property type="entry name" value="Pseudouridine synthase"/>
    <property type="match status" value="1"/>
</dbReference>
<dbReference type="InterPro" id="IPR002942">
    <property type="entry name" value="S4_RNA-bd"/>
</dbReference>
<dbReference type="InterPro" id="IPR020103">
    <property type="entry name" value="PsdUridine_synth_cat_dom_sf"/>
</dbReference>
<organism evidence="7 8">
    <name type="scientific">Candidatus Magasanikbacteria bacterium RIFOXYD1_FULL_40_23</name>
    <dbReference type="NCBI Taxonomy" id="1798705"/>
    <lineage>
        <taxon>Bacteria</taxon>
        <taxon>Candidatus Magasanikiibacteriota</taxon>
    </lineage>
</organism>
<comment type="catalytic activity">
    <reaction evidence="5">
        <text>a uridine in RNA = a pseudouridine in RNA</text>
        <dbReference type="Rhea" id="RHEA:48348"/>
        <dbReference type="Rhea" id="RHEA-COMP:12068"/>
        <dbReference type="Rhea" id="RHEA-COMP:12069"/>
        <dbReference type="ChEBI" id="CHEBI:65314"/>
        <dbReference type="ChEBI" id="CHEBI:65315"/>
    </reaction>
</comment>
<dbReference type="PROSITE" id="PS50889">
    <property type="entry name" value="S4"/>
    <property type="match status" value="1"/>
</dbReference>
<dbReference type="InterPro" id="IPR006225">
    <property type="entry name" value="PsdUridine_synth_RluC/D"/>
</dbReference>
<dbReference type="CDD" id="cd00165">
    <property type="entry name" value="S4"/>
    <property type="match status" value="1"/>
</dbReference>
<proteinExistence type="inferred from homology"/>
<keyword evidence="2 5" id="KW-0413">Isomerase</keyword>
<evidence type="ECO:0000256" key="5">
    <source>
        <dbReference type="RuleBase" id="RU362028"/>
    </source>
</evidence>
<evidence type="ECO:0000313" key="7">
    <source>
        <dbReference type="EMBL" id="OGH92289.1"/>
    </source>
</evidence>
<feature type="domain" description="RNA-binding S4" evidence="6">
    <location>
        <begin position="16"/>
        <end position="73"/>
    </location>
</feature>
<dbReference type="SUPFAM" id="SSF55174">
    <property type="entry name" value="Alpha-L RNA-binding motif"/>
    <property type="match status" value="1"/>
</dbReference>
<dbReference type="Gene3D" id="3.10.290.10">
    <property type="entry name" value="RNA-binding S4 domain"/>
    <property type="match status" value="1"/>
</dbReference>
<comment type="similarity">
    <text evidence="1 5">Belongs to the pseudouridine synthase RluA family.</text>
</comment>
<dbReference type="NCBIfam" id="TIGR00005">
    <property type="entry name" value="rluA_subfam"/>
    <property type="match status" value="1"/>
</dbReference>
<evidence type="ECO:0000256" key="1">
    <source>
        <dbReference type="ARBA" id="ARBA00010876"/>
    </source>
</evidence>
<feature type="active site" evidence="3">
    <location>
        <position position="152"/>
    </location>
</feature>
<protein>
    <recommendedName>
        <fullName evidence="5">Pseudouridine synthase</fullName>
        <ecNumber evidence="5">5.4.99.-</ecNumber>
    </recommendedName>
</protein>
<accession>A0A1F6P7Y5</accession>
<dbReference type="GO" id="GO:0003723">
    <property type="term" value="F:RNA binding"/>
    <property type="evidence" value="ECO:0007669"/>
    <property type="project" value="UniProtKB-KW"/>
</dbReference>